<dbReference type="GO" id="GO:0008865">
    <property type="term" value="F:fructokinase activity"/>
    <property type="evidence" value="ECO:0007669"/>
    <property type="project" value="UniProtKB-EC"/>
</dbReference>
<evidence type="ECO:0000256" key="4">
    <source>
        <dbReference type="ARBA" id="ARBA00022777"/>
    </source>
</evidence>
<proteinExistence type="inferred from homology"/>
<organism evidence="8">
    <name type="scientific">uncultured Solirubrobacteraceae bacterium</name>
    <dbReference type="NCBI Taxonomy" id="1162706"/>
    <lineage>
        <taxon>Bacteria</taxon>
        <taxon>Bacillati</taxon>
        <taxon>Actinomycetota</taxon>
        <taxon>Thermoleophilia</taxon>
        <taxon>Solirubrobacterales</taxon>
        <taxon>Solirubrobacteraceae</taxon>
        <taxon>environmental samples</taxon>
    </lineage>
</organism>
<dbReference type="GO" id="GO:0005524">
    <property type="term" value="F:ATP binding"/>
    <property type="evidence" value="ECO:0007669"/>
    <property type="project" value="UniProtKB-KW"/>
</dbReference>
<dbReference type="GO" id="GO:0006000">
    <property type="term" value="P:fructose metabolic process"/>
    <property type="evidence" value="ECO:0007669"/>
    <property type="project" value="UniProtKB-ARBA"/>
</dbReference>
<dbReference type="InterPro" id="IPR050306">
    <property type="entry name" value="PfkB_Carbo_kinase"/>
</dbReference>
<keyword evidence="2 6" id="KW-0808">Transferase</keyword>
<dbReference type="CDD" id="cd01167">
    <property type="entry name" value="bac_FRK"/>
    <property type="match status" value="1"/>
</dbReference>
<keyword evidence="4 6" id="KW-0418">Kinase</keyword>
<dbReference type="InterPro" id="IPR002173">
    <property type="entry name" value="Carboh/pur_kinase_PfkB_CS"/>
</dbReference>
<dbReference type="EC" id="2.7.1.4" evidence="8"/>
<dbReference type="InterPro" id="IPR002139">
    <property type="entry name" value="Ribo/fructo_kinase"/>
</dbReference>
<keyword evidence="5" id="KW-0067">ATP-binding</keyword>
<dbReference type="PROSITE" id="PS00583">
    <property type="entry name" value="PFKB_KINASES_1"/>
    <property type="match status" value="1"/>
</dbReference>
<name>A0A6J4RLL2_9ACTN</name>
<dbReference type="PANTHER" id="PTHR43085:SF1">
    <property type="entry name" value="PSEUDOURIDINE KINASE-RELATED"/>
    <property type="match status" value="1"/>
</dbReference>
<dbReference type="EMBL" id="CADCVJ010000143">
    <property type="protein sequence ID" value="CAA9476426.1"/>
    <property type="molecule type" value="Genomic_DNA"/>
</dbReference>
<evidence type="ECO:0000256" key="3">
    <source>
        <dbReference type="ARBA" id="ARBA00022741"/>
    </source>
</evidence>
<dbReference type="PROSITE" id="PS00584">
    <property type="entry name" value="PFKB_KINASES_2"/>
    <property type="match status" value="1"/>
</dbReference>
<evidence type="ECO:0000256" key="6">
    <source>
        <dbReference type="RuleBase" id="RU003704"/>
    </source>
</evidence>
<evidence type="ECO:0000259" key="7">
    <source>
        <dbReference type="Pfam" id="PF00294"/>
    </source>
</evidence>
<sequence>MFVVVGEALVDLVGPRGGRTLEAHPGGSPANVALGLARLGDSVVLKTRLGRDAFGEMVTGHLEASGVEVDRGTDAGAATSLAIATLAAGIASYDFRIEWAVGSLAPLPVETRCLHTGSLATVLAPGAGDVVDLVEREHQRGRVTVSYDPNVRPALLGDPAAARPGIERLVAVSDVVKVSDEDLAWLYDDRSDEEVAVDWLGLGPAVVVVTRGGAGVYAVTAELEVRRPAVPIDLVDTVGAGDSFTSGLLHGLGRADLLGGARRDGLAAIDEATLVSVVDIAAAIAAITCSRPGADPPTHKELDAALAAGPRA</sequence>
<dbReference type="Pfam" id="PF00294">
    <property type="entry name" value="PfkB"/>
    <property type="match status" value="1"/>
</dbReference>
<dbReference type="SUPFAM" id="SSF53613">
    <property type="entry name" value="Ribokinase-like"/>
    <property type="match status" value="1"/>
</dbReference>
<evidence type="ECO:0000256" key="5">
    <source>
        <dbReference type="ARBA" id="ARBA00022840"/>
    </source>
</evidence>
<evidence type="ECO:0000313" key="8">
    <source>
        <dbReference type="EMBL" id="CAA9476426.1"/>
    </source>
</evidence>
<reference evidence="8" key="1">
    <citation type="submission" date="2020-02" db="EMBL/GenBank/DDBJ databases">
        <authorList>
            <person name="Meier V. D."/>
        </authorList>
    </citation>
    <scope>NUCLEOTIDE SEQUENCE</scope>
    <source>
        <strain evidence="8">AVDCRST_MAG38</strain>
    </source>
</reference>
<protein>
    <submittedName>
        <fullName evidence="8">Fructokinase</fullName>
        <ecNumber evidence="8">2.7.1.4</ecNumber>
    </submittedName>
</protein>
<gene>
    <name evidence="8" type="ORF">AVDCRST_MAG38-1707</name>
</gene>
<dbReference type="PRINTS" id="PR00990">
    <property type="entry name" value="RIBOKINASE"/>
</dbReference>
<keyword evidence="3" id="KW-0547">Nucleotide-binding</keyword>
<dbReference type="AlphaFoldDB" id="A0A6J4RLL2"/>
<evidence type="ECO:0000256" key="2">
    <source>
        <dbReference type="ARBA" id="ARBA00022679"/>
    </source>
</evidence>
<dbReference type="PANTHER" id="PTHR43085">
    <property type="entry name" value="HEXOKINASE FAMILY MEMBER"/>
    <property type="match status" value="1"/>
</dbReference>
<dbReference type="Gene3D" id="3.40.1190.20">
    <property type="match status" value="1"/>
</dbReference>
<dbReference type="InterPro" id="IPR029056">
    <property type="entry name" value="Ribokinase-like"/>
</dbReference>
<accession>A0A6J4RLL2</accession>
<comment type="similarity">
    <text evidence="1 6">Belongs to the carbohydrate kinase PfkB family.</text>
</comment>
<dbReference type="InterPro" id="IPR011611">
    <property type="entry name" value="PfkB_dom"/>
</dbReference>
<feature type="domain" description="Carbohydrate kinase PfkB" evidence="7">
    <location>
        <begin position="3"/>
        <end position="298"/>
    </location>
</feature>
<evidence type="ECO:0000256" key="1">
    <source>
        <dbReference type="ARBA" id="ARBA00010688"/>
    </source>
</evidence>